<gene>
    <name evidence="1" type="ORF">IU470_24810</name>
</gene>
<evidence type="ECO:0000313" key="2">
    <source>
        <dbReference type="Proteomes" id="UP000807309"/>
    </source>
</evidence>
<name>A0ABS0CFN3_9NOCA</name>
<comment type="caution">
    <text evidence="1">The sequence shown here is derived from an EMBL/GenBank/DDBJ whole genome shotgun (WGS) entry which is preliminary data.</text>
</comment>
<accession>A0ABS0CFN3</accession>
<proteinExistence type="predicted"/>
<protein>
    <recommendedName>
        <fullName evidence="3">Lipoprotein</fullName>
    </recommendedName>
</protein>
<dbReference type="RefSeq" id="WP_195035229.1">
    <property type="nucleotide sequence ID" value="NZ_JADLRE010000021.1"/>
</dbReference>
<dbReference type="Proteomes" id="UP000807309">
    <property type="component" value="Unassembled WGS sequence"/>
</dbReference>
<evidence type="ECO:0000313" key="1">
    <source>
        <dbReference type="EMBL" id="MBF6228318.1"/>
    </source>
</evidence>
<keyword evidence="2" id="KW-1185">Reference proteome</keyword>
<sequence length="53" mass="5452">MKPTTASVAVTVLLTCGKTGPDEKLSAAPGVRVEEMFQLVGGVPGDAPVRDVR</sequence>
<organism evidence="1 2">
    <name type="scientific">Nocardia abscessus</name>
    <dbReference type="NCBI Taxonomy" id="120957"/>
    <lineage>
        <taxon>Bacteria</taxon>
        <taxon>Bacillati</taxon>
        <taxon>Actinomycetota</taxon>
        <taxon>Actinomycetes</taxon>
        <taxon>Mycobacteriales</taxon>
        <taxon>Nocardiaceae</taxon>
        <taxon>Nocardia</taxon>
    </lineage>
</organism>
<dbReference type="EMBL" id="JADLRE010000021">
    <property type="protein sequence ID" value="MBF6228318.1"/>
    <property type="molecule type" value="Genomic_DNA"/>
</dbReference>
<reference evidence="1 2" key="1">
    <citation type="submission" date="2020-10" db="EMBL/GenBank/DDBJ databases">
        <title>Identification of Nocardia species via Next-generation sequencing and recognition of intraspecies genetic diversity.</title>
        <authorList>
            <person name="Li P."/>
            <person name="Li P."/>
            <person name="Lu B."/>
        </authorList>
    </citation>
    <scope>NUCLEOTIDE SEQUENCE [LARGE SCALE GENOMIC DNA]</scope>
    <source>
        <strain evidence="1 2">N-11</strain>
    </source>
</reference>
<evidence type="ECO:0008006" key="3">
    <source>
        <dbReference type="Google" id="ProtNLM"/>
    </source>
</evidence>